<dbReference type="EMBL" id="BDUD01000001">
    <property type="protein sequence ID" value="GBG17637.1"/>
    <property type="molecule type" value="Genomic_DNA"/>
</dbReference>
<dbReference type="AlphaFoldDB" id="A0A2R5FGC4"/>
<evidence type="ECO:0000313" key="2">
    <source>
        <dbReference type="Proteomes" id="UP000245124"/>
    </source>
</evidence>
<gene>
    <name evidence="1" type="ORF">NIES4072_12980</name>
</gene>
<organism evidence="1 2">
    <name type="scientific">Nostoc commune NIES-4072</name>
    <dbReference type="NCBI Taxonomy" id="2005467"/>
    <lineage>
        <taxon>Bacteria</taxon>
        <taxon>Bacillati</taxon>
        <taxon>Cyanobacteriota</taxon>
        <taxon>Cyanophyceae</taxon>
        <taxon>Nostocales</taxon>
        <taxon>Nostocaceae</taxon>
        <taxon>Nostoc</taxon>
    </lineage>
</organism>
<sequence>MEVNELGFTAEKMAELDSKGYELYQQAESNPSKGYGMVVQ</sequence>
<evidence type="ECO:0000313" key="1">
    <source>
        <dbReference type="EMBL" id="GBG17637.1"/>
    </source>
</evidence>
<reference evidence="1 2" key="1">
    <citation type="submission" date="2017-06" db="EMBL/GenBank/DDBJ databases">
        <title>Genome sequencing of cyanobaciteial culture collection at National Institute for Environmental Studies (NIES).</title>
        <authorList>
            <person name="Hirose Y."/>
            <person name="Shimura Y."/>
            <person name="Fujisawa T."/>
            <person name="Nakamura Y."/>
            <person name="Kawachi M."/>
        </authorList>
    </citation>
    <scope>NUCLEOTIDE SEQUENCE [LARGE SCALE GENOMIC DNA]</scope>
    <source>
        <strain evidence="1 2">NIES-4072</strain>
    </source>
</reference>
<keyword evidence="2" id="KW-1185">Reference proteome</keyword>
<accession>A0A2R5FGC4</accession>
<proteinExistence type="predicted"/>
<name>A0A2R5FGC4_NOSCO</name>
<comment type="caution">
    <text evidence="1">The sequence shown here is derived from an EMBL/GenBank/DDBJ whole genome shotgun (WGS) entry which is preliminary data.</text>
</comment>
<dbReference type="Proteomes" id="UP000245124">
    <property type="component" value="Unassembled WGS sequence"/>
</dbReference>
<protein>
    <submittedName>
        <fullName evidence="1">Uncharacterized protein</fullName>
    </submittedName>
</protein>
<dbReference type="RefSeq" id="WP_280524394.1">
    <property type="nucleotide sequence ID" value="NZ_BDUD01000001.1"/>
</dbReference>